<accession>A0A4U8V250</accession>
<dbReference type="EMBL" id="AZBU02000001">
    <property type="protein sequence ID" value="TMS39494.1"/>
    <property type="molecule type" value="Genomic_DNA"/>
</dbReference>
<sequence>MEQVNHVAVESSKQDTRVRSPIEKARFSSTSLVIFQPLPVDCVLASKSGGRRLDDEDEEETCGGGRRGIVACGRQRSEVPAEGELVALRETVKMCVTQKAFETDTVTQWLTKLVVLGDNSRQICASSLILKLSTNIHWFKQRTEQKAGILLCRTLS</sequence>
<gene>
    <name evidence="1" type="ORF">L596_006007</name>
</gene>
<reference evidence="1 2" key="1">
    <citation type="journal article" date="2015" name="Genome Biol.">
        <title>Comparative genomics of Steinernema reveals deeply conserved gene regulatory networks.</title>
        <authorList>
            <person name="Dillman A.R."/>
            <person name="Macchietto M."/>
            <person name="Porter C.F."/>
            <person name="Rogers A."/>
            <person name="Williams B."/>
            <person name="Antoshechkin I."/>
            <person name="Lee M.M."/>
            <person name="Goodwin Z."/>
            <person name="Lu X."/>
            <person name="Lewis E.E."/>
            <person name="Goodrich-Blair H."/>
            <person name="Stock S.P."/>
            <person name="Adams B.J."/>
            <person name="Sternberg P.W."/>
            <person name="Mortazavi A."/>
        </authorList>
    </citation>
    <scope>NUCLEOTIDE SEQUENCE [LARGE SCALE GENOMIC DNA]</scope>
    <source>
        <strain evidence="1 2">ALL</strain>
    </source>
</reference>
<dbReference type="AlphaFoldDB" id="A0A4U8V250"/>
<evidence type="ECO:0000313" key="2">
    <source>
        <dbReference type="Proteomes" id="UP000298663"/>
    </source>
</evidence>
<reference evidence="1 2" key="2">
    <citation type="journal article" date="2019" name="G3 (Bethesda)">
        <title>Hybrid Assembly of the Genome of the Entomopathogenic Nematode Steinernema carpocapsae Identifies the X-Chromosome.</title>
        <authorList>
            <person name="Serra L."/>
            <person name="Macchietto M."/>
            <person name="Macias-Munoz A."/>
            <person name="McGill C.J."/>
            <person name="Rodriguez I.M."/>
            <person name="Rodriguez B."/>
            <person name="Murad R."/>
            <person name="Mortazavi A."/>
        </authorList>
    </citation>
    <scope>NUCLEOTIDE SEQUENCE [LARGE SCALE GENOMIC DNA]</scope>
    <source>
        <strain evidence="1 2">ALL</strain>
    </source>
</reference>
<name>A0A4U8V250_STECR</name>
<evidence type="ECO:0000313" key="1">
    <source>
        <dbReference type="EMBL" id="TMS39494.1"/>
    </source>
</evidence>
<organism evidence="1 2">
    <name type="scientific">Steinernema carpocapsae</name>
    <name type="common">Entomopathogenic nematode</name>
    <dbReference type="NCBI Taxonomy" id="34508"/>
    <lineage>
        <taxon>Eukaryota</taxon>
        <taxon>Metazoa</taxon>
        <taxon>Ecdysozoa</taxon>
        <taxon>Nematoda</taxon>
        <taxon>Chromadorea</taxon>
        <taxon>Rhabditida</taxon>
        <taxon>Tylenchina</taxon>
        <taxon>Panagrolaimomorpha</taxon>
        <taxon>Strongyloidoidea</taxon>
        <taxon>Steinernematidae</taxon>
        <taxon>Steinernema</taxon>
    </lineage>
</organism>
<keyword evidence="2" id="KW-1185">Reference proteome</keyword>
<comment type="caution">
    <text evidence="1">The sequence shown here is derived from an EMBL/GenBank/DDBJ whole genome shotgun (WGS) entry which is preliminary data.</text>
</comment>
<protein>
    <submittedName>
        <fullName evidence="1">Uncharacterized protein</fullName>
    </submittedName>
</protein>
<proteinExistence type="predicted"/>
<dbReference type="Proteomes" id="UP000298663">
    <property type="component" value="Unassembled WGS sequence"/>
</dbReference>